<dbReference type="AlphaFoldDB" id="A0A803N4M6"/>
<evidence type="ECO:0000313" key="2">
    <source>
        <dbReference type="EnsemblPlants" id="AUR62040342-RA:cds"/>
    </source>
</evidence>
<name>A0A803N4M6_CHEQI</name>
<dbReference type="Gramene" id="AUR62040342-RA">
    <property type="protein sequence ID" value="AUR62040342-RA:cds"/>
    <property type="gene ID" value="AUR62040342"/>
</dbReference>
<dbReference type="Proteomes" id="UP000596660">
    <property type="component" value="Unplaced"/>
</dbReference>
<evidence type="ECO:0000256" key="1">
    <source>
        <dbReference type="SAM" id="MobiDB-lite"/>
    </source>
</evidence>
<accession>A0A803N4M6</accession>
<proteinExistence type="predicted"/>
<organism evidence="2 3">
    <name type="scientific">Chenopodium quinoa</name>
    <name type="common">Quinoa</name>
    <dbReference type="NCBI Taxonomy" id="63459"/>
    <lineage>
        <taxon>Eukaryota</taxon>
        <taxon>Viridiplantae</taxon>
        <taxon>Streptophyta</taxon>
        <taxon>Embryophyta</taxon>
        <taxon>Tracheophyta</taxon>
        <taxon>Spermatophyta</taxon>
        <taxon>Magnoliopsida</taxon>
        <taxon>eudicotyledons</taxon>
        <taxon>Gunneridae</taxon>
        <taxon>Pentapetalae</taxon>
        <taxon>Caryophyllales</taxon>
        <taxon>Chenopodiaceae</taxon>
        <taxon>Chenopodioideae</taxon>
        <taxon>Atripliceae</taxon>
        <taxon>Chenopodium</taxon>
    </lineage>
</organism>
<dbReference type="EnsemblPlants" id="AUR62040342-RA">
    <property type="protein sequence ID" value="AUR62040342-RA:cds"/>
    <property type="gene ID" value="AUR62040342"/>
</dbReference>
<sequence>MPPLKTHESLKEVGKNKMMNRRALALQTLLKEVNVGEESYKTPIKVKSSVAISFEIEEVANVEVSLTPPNVGMVFDSWQKIDLYFRNYGKQEGFEVVRSSGANIGRGSNAKEKRSVTWTCECYELKVLCPVKLYVKVNELRLHGQDFTRAQALKKNSRALQEEKSLYWGDNVCSGEHLHLPEHPLLFPSESVVHRRDSEVVMQTLKLVNMQLEKKISMLAKKGGQGGVVGTTSFVCGEKESTPSTHRQRSCDGGEDDVDHVKYPPIPKRPSHRTTGSRYKSCLEKPKKARTTKNTQAKNNNGSQSEVTPPEVVK</sequence>
<keyword evidence="3" id="KW-1185">Reference proteome</keyword>
<reference evidence="2" key="2">
    <citation type="submission" date="2021-03" db="UniProtKB">
        <authorList>
            <consortium name="EnsemblPlants"/>
        </authorList>
    </citation>
    <scope>IDENTIFICATION</scope>
</reference>
<feature type="compositionally biased region" description="Polar residues" evidence="1">
    <location>
        <begin position="292"/>
        <end position="307"/>
    </location>
</feature>
<protein>
    <submittedName>
        <fullName evidence="2">Uncharacterized protein</fullName>
    </submittedName>
</protein>
<feature type="region of interest" description="Disordered" evidence="1">
    <location>
        <begin position="235"/>
        <end position="314"/>
    </location>
</feature>
<reference evidence="2" key="1">
    <citation type="journal article" date="2017" name="Nature">
        <title>The genome of Chenopodium quinoa.</title>
        <authorList>
            <person name="Jarvis D.E."/>
            <person name="Ho Y.S."/>
            <person name="Lightfoot D.J."/>
            <person name="Schmoeckel S.M."/>
            <person name="Li B."/>
            <person name="Borm T.J.A."/>
            <person name="Ohyanagi H."/>
            <person name="Mineta K."/>
            <person name="Michell C.T."/>
            <person name="Saber N."/>
            <person name="Kharbatia N.M."/>
            <person name="Rupper R.R."/>
            <person name="Sharp A.R."/>
            <person name="Dally N."/>
            <person name="Boughton B.A."/>
            <person name="Woo Y.H."/>
            <person name="Gao G."/>
            <person name="Schijlen E.G.W.M."/>
            <person name="Guo X."/>
            <person name="Momin A.A."/>
            <person name="Negrao S."/>
            <person name="Al-Babili S."/>
            <person name="Gehring C."/>
            <person name="Roessner U."/>
            <person name="Jung C."/>
            <person name="Murphy K."/>
            <person name="Arold S.T."/>
            <person name="Gojobori T."/>
            <person name="van der Linden C.G."/>
            <person name="van Loo E.N."/>
            <person name="Jellen E.N."/>
            <person name="Maughan P.J."/>
            <person name="Tester M."/>
        </authorList>
    </citation>
    <scope>NUCLEOTIDE SEQUENCE [LARGE SCALE GENOMIC DNA]</scope>
    <source>
        <strain evidence="2">cv. PI 614886</strain>
    </source>
</reference>
<evidence type="ECO:0000313" key="3">
    <source>
        <dbReference type="Proteomes" id="UP000596660"/>
    </source>
</evidence>